<dbReference type="RefSeq" id="XP_009528468.1">
    <property type="nucleotide sequence ID" value="XM_009530173.1"/>
</dbReference>
<reference evidence="1 3" key="1">
    <citation type="journal article" date="2006" name="Science">
        <title>Phytophthora genome sequences uncover evolutionary origins and mechanisms of pathogenesis.</title>
        <authorList>
            <person name="Tyler B.M."/>
            <person name="Tripathy S."/>
            <person name="Zhang X."/>
            <person name="Dehal P."/>
            <person name="Jiang R.H."/>
            <person name="Aerts A."/>
            <person name="Arredondo F.D."/>
            <person name="Baxter L."/>
            <person name="Bensasson D."/>
            <person name="Beynon J.L."/>
            <person name="Chapman J."/>
            <person name="Damasceno C.M."/>
            <person name="Dorrance A.E."/>
            <person name="Dou D."/>
            <person name="Dickerman A.W."/>
            <person name="Dubchak I.L."/>
            <person name="Garbelotto M."/>
            <person name="Gijzen M."/>
            <person name="Gordon S.G."/>
            <person name="Govers F."/>
            <person name="Grunwald N.J."/>
            <person name="Huang W."/>
            <person name="Ivors K.L."/>
            <person name="Jones R.W."/>
            <person name="Kamoun S."/>
            <person name="Krampis K."/>
            <person name="Lamour K.H."/>
            <person name="Lee M.K."/>
            <person name="McDonald W.H."/>
            <person name="Medina M."/>
            <person name="Meijer H.J."/>
            <person name="Nordberg E.K."/>
            <person name="Maclean D.J."/>
            <person name="Ospina-Giraldo M.D."/>
            <person name="Morris P.F."/>
            <person name="Phuntumart V."/>
            <person name="Putnam N.H."/>
            <person name="Rash S."/>
            <person name="Rose J.K."/>
            <person name="Sakihama Y."/>
            <person name="Salamov A.A."/>
            <person name="Savidor A."/>
            <person name="Scheuring C.F."/>
            <person name="Smith B.M."/>
            <person name="Sobral B.W."/>
            <person name="Terry A."/>
            <person name="Torto-Alalibo T.A."/>
            <person name="Win J."/>
            <person name="Xu Z."/>
            <person name="Zhang H."/>
            <person name="Grigoriev I.V."/>
            <person name="Rokhsar D.S."/>
            <person name="Boore J.L."/>
        </authorList>
    </citation>
    <scope>NUCLEOTIDE SEQUENCE [LARGE SCALE GENOMIC DNA]</scope>
    <source>
        <strain evidence="1 3">P6497</strain>
    </source>
</reference>
<dbReference type="KEGG" id="psoj:PHYSODRAFT_508981"/>
<protein>
    <submittedName>
        <fullName evidence="1">Uncharacterized protein</fullName>
    </submittedName>
</protein>
<evidence type="ECO:0000313" key="1">
    <source>
        <dbReference type="EMBL" id="EGZ14719.1"/>
    </source>
</evidence>
<accession>G4ZNJ0</accession>
<dbReference type="Proteomes" id="UP000002640">
    <property type="component" value="Unassembled WGS sequence"/>
</dbReference>
<dbReference type="EMBL" id="JH159155">
    <property type="protein sequence ID" value="EGZ14719.1"/>
    <property type="molecule type" value="Genomic_DNA"/>
</dbReference>
<organism evidence="3">
    <name type="scientific">Phytophthora sojae (strain P6497)</name>
    <name type="common">Soybean stem and root rot agent</name>
    <name type="synonym">Phytophthora megasperma f. sp. glycines</name>
    <dbReference type="NCBI Taxonomy" id="1094619"/>
    <lineage>
        <taxon>Eukaryota</taxon>
        <taxon>Sar</taxon>
        <taxon>Stramenopiles</taxon>
        <taxon>Oomycota</taxon>
        <taxon>Peronosporomycetes</taxon>
        <taxon>Peronosporales</taxon>
        <taxon>Peronosporaceae</taxon>
        <taxon>Phytophthora</taxon>
    </lineage>
</organism>
<dbReference type="EMBL" id="JH159155">
    <property type="protein sequence ID" value="EGZ14767.1"/>
    <property type="molecule type" value="Genomic_DNA"/>
</dbReference>
<dbReference type="RefSeq" id="XP_009528516.1">
    <property type="nucleotide sequence ID" value="XM_009530221.1"/>
</dbReference>
<reference evidence="1" key="2">
    <citation type="submission" date="2011-09" db="EMBL/GenBank/DDBJ databases">
        <authorList>
            <consortium name="US DOE Joint Genome Institute (JGI-PGF)"/>
            <person name="Aerts A."/>
            <person name="Grimwood J."/>
            <person name="Schmutz J."/>
            <person name="Lucas S."/>
            <person name="Hammon N."/>
            <person name="Glavina del Rio T."/>
            <person name="Dalin E."/>
            <person name="Tice H."/>
            <person name="Pitluck S."/>
            <person name="Dehal P."/>
            <person name="Chapman J."/>
            <person name="Putman N.H."/>
            <person name="Salamov A.A."/>
            <person name="Terry A."/>
            <person name="Rokhsar D.S."/>
            <person name="Boore J.L."/>
            <person name="Tripathy S."/>
            <person name="Tyler B.M."/>
            <person name="Grigoriev I.V."/>
        </authorList>
    </citation>
    <scope>NUCLEOTIDE SEQUENCE</scope>
    <source>
        <strain evidence="1">P6497</strain>
    </source>
</reference>
<dbReference type="GeneID" id="20658670"/>
<keyword evidence="3" id="KW-1185">Reference proteome</keyword>
<dbReference type="OMA" id="MRDRIKP"/>
<evidence type="ECO:0000313" key="2">
    <source>
        <dbReference type="EMBL" id="EGZ14767.1"/>
    </source>
</evidence>
<dbReference type="AlphaFoldDB" id="G4ZNJ0"/>
<name>G4ZNJ0_PHYSP</name>
<sequence>MAGLYPRISNYTEYTGFGVASVLCGLGLRWRFNASRSVSYLMGTLAYLLPECDKLLAVNSSNLVLALIAMRLWYTWGRLCVFVVRVYRIRLLVLEGRAVHNVNKLVACIVLLLVIGKCSCCRIRGKITGHVTFEVIFDTSSGKYGGLTGSWDFATSFGCNWSLQKKRCGICLIVALLGYFRATEIMKIL</sequence>
<gene>
    <name evidence="1" type="ORF">PHYSODRAFT_506832</name>
    <name evidence="2" type="ORF">PHYSODRAFT_508981</name>
</gene>
<dbReference type="STRING" id="1094619.G4ZNJ0"/>
<dbReference type="InParanoid" id="G4ZNJ0"/>
<evidence type="ECO:0000313" key="3">
    <source>
        <dbReference type="Proteomes" id="UP000002640"/>
    </source>
</evidence>
<proteinExistence type="predicted"/>
<dbReference type="GeneID" id="20658930"/>
<dbReference type="KEGG" id="psoj:PHYSODRAFT_506832"/>